<dbReference type="PRINTS" id="PR00145">
    <property type="entry name" value="ARGSUCLYASE"/>
</dbReference>
<name>A0AAD6GEA9_9EURO</name>
<dbReference type="EC" id="4.3.2.1" evidence="4"/>
<feature type="non-terminal residue" evidence="8">
    <location>
        <position position="1"/>
    </location>
</feature>
<dbReference type="InterPro" id="IPR000362">
    <property type="entry name" value="Fumarate_lyase_fam"/>
</dbReference>
<dbReference type="InterPro" id="IPR022761">
    <property type="entry name" value="Fumarate_lyase_N"/>
</dbReference>
<evidence type="ECO:0000259" key="7">
    <source>
        <dbReference type="Pfam" id="PF14698"/>
    </source>
</evidence>
<comment type="similarity">
    <text evidence="3">Belongs to the lyase 1 family. Argininosuccinate lyase subfamily.</text>
</comment>
<dbReference type="GO" id="GO:0004056">
    <property type="term" value="F:argininosuccinate lyase activity"/>
    <property type="evidence" value="ECO:0007669"/>
    <property type="project" value="UniProtKB-EC"/>
</dbReference>
<reference evidence="8 9" key="1">
    <citation type="journal article" date="2023" name="IMA Fungus">
        <title>Comparative genomic study of the Penicillium genus elucidates a diverse pangenome and 15 lateral gene transfer events.</title>
        <authorList>
            <person name="Petersen C."/>
            <person name="Sorensen T."/>
            <person name="Nielsen M.R."/>
            <person name="Sondergaard T.E."/>
            <person name="Sorensen J.L."/>
            <person name="Fitzpatrick D.A."/>
            <person name="Frisvad J.C."/>
            <person name="Nielsen K.L."/>
        </authorList>
    </citation>
    <scope>NUCLEOTIDE SEQUENCE [LARGE SCALE GENOMIC DNA]</scope>
    <source>
        <strain evidence="8 9">IBT 35679</strain>
    </source>
</reference>
<gene>
    <name evidence="8" type="ORF">N7494_007558</name>
</gene>
<protein>
    <recommendedName>
        <fullName evidence="4">argininosuccinate lyase</fullName>
        <ecNumber evidence="4">4.3.2.1</ecNumber>
    </recommendedName>
    <alternativeName>
        <fullName evidence="5">Arginosuccinase</fullName>
    </alternativeName>
</protein>
<evidence type="ECO:0000256" key="1">
    <source>
        <dbReference type="ARBA" id="ARBA00000985"/>
    </source>
</evidence>
<dbReference type="FunFam" id="1.10.40.30:FF:000001">
    <property type="entry name" value="Argininosuccinate lyase"/>
    <property type="match status" value="1"/>
</dbReference>
<dbReference type="Pfam" id="PF00206">
    <property type="entry name" value="Lyase_1"/>
    <property type="match status" value="1"/>
</dbReference>
<evidence type="ECO:0000313" key="8">
    <source>
        <dbReference type="EMBL" id="KAJ5538079.1"/>
    </source>
</evidence>
<dbReference type="GO" id="GO:0005829">
    <property type="term" value="C:cytosol"/>
    <property type="evidence" value="ECO:0007669"/>
    <property type="project" value="TreeGrafter"/>
</dbReference>
<evidence type="ECO:0000256" key="5">
    <source>
        <dbReference type="ARBA" id="ARBA00032749"/>
    </source>
</evidence>
<feature type="domain" description="Fumarate lyase N-terminal" evidence="6">
    <location>
        <begin position="37"/>
        <end position="332"/>
    </location>
</feature>
<dbReference type="InterPro" id="IPR009049">
    <property type="entry name" value="Argininosuccinate_lyase"/>
</dbReference>
<dbReference type="FunFam" id="1.10.275.10:FF:000002">
    <property type="entry name" value="Argininosuccinate lyase"/>
    <property type="match status" value="1"/>
</dbReference>
<dbReference type="Gene3D" id="1.20.200.10">
    <property type="entry name" value="Fumarase/aspartase (Central domain)"/>
    <property type="match status" value="1"/>
</dbReference>
<keyword evidence="9" id="KW-1185">Reference proteome</keyword>
<dbReference type="Gene3D" id="1.10.275.10">
    <property type="entry name" value="Fumarase/aspartase (N-terminal domain)"/>
    <property type="match status" value="1"/>
</dbReference>
<dbReference type="FunFam" id="1.20.200.10:FF:000025">
    <property type="entry name" value="Argininosuccinate lyase chloroplastic"/>
    <property type="match status" value="1"/>
</dbReference>
<dbReference type="HAMAP" id="MF_00006">
    <property type="entry name" value="Arg_succ_lyase"/>
    <property type="match status" value="1"/>
</dbReference>
<proteinExistence type="inferred from homology"/>
<dbReference type="Proteomes" id="UP001220324">
    <property type="component" value="Unassembled WGS sequence"/>
</dbReference>
<organism evidence="8 9">
    <name type="scientific">Penicillium frequentans</name>
    <dbReference type="NCBI Taxonomy" id="3151616"/>
    <lineage>
        <taxon>Eukaryota</taxon>
        <taxon>Fungi</taxon>
        <taxon>Dikarya</taxon>
        <taxon>Ascomycota</taxon>
        <taxon>Pezizomycotina</taxon>
        <taxon>Eurotiomycetes</taxon>
        <taxon>Eurotiomycetidae</taxon>
        <taxon>Eurotiales</taxon>
        <taxon>Aspergillaceae</taxon>
        <taxon>Penicillium</taxon>
    </lineage>
</organism>
<dbReference type="CDD" id="cd01359">
    <property type="entry name" value="Argininosuccinate_lyase"/>
    <property type="match status" value="1"/>
</dbReference>
<dbReference type="Gene3D" id="1.10.40.30">
    <property type="entry name" value="Fumarase/aspartase (C-terminal domain)"/>
    <property type="match status" value="1"/>
</dbReference>
<dbReference type="PROSITE" id="PS00163">
    <property type="entry name" value="FUMARATE_LYASES"/>
    <property type="match status" value="1"/>
</dbReference>
<dbReference type="SUPFAM" id="SSF48557">
    <property type="entry name" value="L-aspartase-like"/>
    <property type="match status" value="1"/>
</dbReference>
<dbReference type="NCBIfam" id="TIGR00838">
    <property type="entry name" value="argH"/>
    <property type="match status" value="1"/>
</dbReference>
<dbReference type="Pfam" id="PF14698">
    <property type="entry name" value="ASL_C2"/>
    <property type="match status" value="1"/>
</dbReference>
<sequence length="486" mass="54589">LPDLSSLCKHPIPYQLTTLQIAIMSNKAVAENMLWGGRFTQGLDPLMVKYNESLPYDRIMWKQDIAGSIAFARANMKNGILTPHEFAEIERGFKVISEEWRTDTFEAKPNDEDIHTANERRLGEIIGKEIGGKLHTGRSRNEQVATDMRLWLRDELRILDSQLCDLVKVSIARAEKEIDYIMPGYTHLQKAQPVRWSHWMLSHATAFASELQRLREVIRRVNRSPLGCGALAGNPFNIDRETMAKELGFDDLLYNSMNSVGDRDFAMETMQWGSSFMLKISRWAEDLIIYSSLEFGFVRLSDAYSTGSSLMPQKKNADSLELLRGKSGRAFGQMAGLMMTIKGLPTTYNKDLQESIEPLLDHIKTVSDSILIATGVLSTLTANPEKMVAALAPEMLATEIADYLVRKGVPFREGHHISGRVVQLAESTNVPMDTLTLEQLQGLDSRFDADVQTCLDYERAVELKDAIGGTSKRAVLEQTSVLKKLL</sequence>
<dbReference type="PRINTS" id="PR00149">
    <property type="entry name" value="FUMRATELYASE"/>
</dbReference>
<evidence type="ECO:0000256" key="3">
    <source>
        <dbReference type="ARBA" id="ARBA00010755"/>
    </source>
</evidence>
<dbReference type="EMBL" id="JAQIZZ010000006">
    <property type="protein sequence ID" value="KAJ5538079.1"/>
    <property type="molecule type" value="Genomic_DNA"/>
</dbReference>
<comment type="caution">
    <text evidence="8">The sequence shown here is derived from an EMBL/GenBank/DDBJ whole genome shotgun (WGS) entry which is preliminary data.</text>
</comment>
<evidence type="ECO:0000256" key="2">
    <source>
        <dbReference type="ARBA" id="ARBA00004941"/>
    </source>
</evidence>
<feature type="domain" description="Argininosuccinate lyase C-terminal" evidence="7">
    <location>
        <begin position="395"/>
        <end position="462"/>
    </location>
</feature>
<dbReference type="AlphaFoldDB" id="A0AAD6GEA9"/>
<comment type="pathway">
    <text evidence="2">Amino-acid biosynthesis; L-arginine biosynthesis; L-arginine from L-ornithine and carbamoyl phosphate: step 3/3.</text>
</comment>
<dbReference type="PANTHER" id="PTHR43814">
    <property type="entry name" value="ARGININOSUCCINATE LYASE"/>
    <property type="match status" value="1"/>
</dbReference>
<dbReference type="InterPro" id="IPR024083">
    <property type="entry name" value="Fumarase/histidase_N"/>
</dbReference>
<dbReference type="GO" id="GO:0042450">
    <property type="term" value="P:L-arginine biosynthetic process via ornithine"/>
    <property type="evidence" value="ECO:0007669"/>
    <property type="project" value="InterPro"/>
</dbReference>
<dbReference type="PANTHER" id="PTHR43814:SF1">
    <property type="entry name" value="ARGININOSUCCINATE LYASE"/>
    <property type="match status" value="1"/>
</dbReference>
<dbReference type="InterPro" id="IPR008948">
    <property type="entry name" value="L-Aspartase-like"/>
</dbReference>
<comment type="catalytic activity">
    <reaction evidence="1">
        <text>2-(N(omega)-L-arginino)succinate = fumarate + L-arginine</text>
        <dbReference type="Rhea" id="RHEA:24020"/>
        <dbReference type="ChEBI" id="CHEBI:29806"/>
        <dbReference type="ChEBI" id="CHEBI:32682"/>
        <dbReference type="ChEBI" id="CHEBI:57472"/>
        <dbReference type="EC" id="4.3.2.1"/>
    </reaction>
</comment>
<dbReference type="InterPro" id="IPR029419">
    <property type="entry name" value="Arg_succ_lyase_C"/>
</dbReference>
<dbReference type="InterPro" id="IPR020557">
    <property type="entry name" value="Fumarate_lyase_CS"/>
</dbReference>
<accession>A0AAD6GEA9</accession>
<evidence type="ECO:0000313" key="9">
    <source>
        <dbReference type="Proteomes" id="UP001220324"/>
    </source>
</evidence>
<evidence type="ECO:0000256" key="4">
    <source>
        <dbReference type="ARBA" id="ARBA00012338"/>
    </source>
</evidence>
<keyword evidence="8" id="KW-0456">Lyase</keyword>
<evidence type="ECO:0000259" key="6">
    <source>
        <dbReference type="Pfam" id="PF00206"/>
    </source>
</evidence>